<keyword evidence="4" id="KW-1185">Reference proteome</keyword>
<dbReference type="EMBL" id="NSKE01000001">
    <property type="protein sequence ID" value="PAU95849.1"/>
    <property type="molecule type" value="Genomic_DNA"/>
</dbReference>
<dbReference type="RefSeq" id="WP_095605093.1">
    <property type="nucleotide sequence ID" value="NZ_NSKE01000001.1"/>
</dbReference>
<organism evidence="3 4">
    <name type="scientific">Fodinibius salipaludis</name>
    <dbReference type="NCBI Taxonomy" id="2032627"/>
    <lineage>
        <taxon>Bacteria</taxon>
        <taxon>Pseudomonadati</taxon>
        <taxon>Balneolota</taxon>
        <taxon>Balneolia</taxon>
        <taxon>Balneolales</taxon>
        <taxon>Balneolaceae</taxon>
        <taxon>Fodinibius</taxon>
    </lineage>
</organism>
<name>A0A2A2GG30_9BACT</name>
<sequence>MNIRLLLFITLFTGISTHPLLAQESDTFGPSQAHYVWPTEASRYLSSTFGETRAAHFHAALDIKTWGRKGYEVYATRDGTVDRVAIGPRGYGKVIYLKHDDGSYSVYAHLLAFNDELQQLADSVRFADNYQFEIEKFWGWRNIEVDQGDLIGYSGASGIGPPHLHFELRTPSHKPFNPLLTNLSVKDDIPPQIRGLSVEPLSLRSTIEGENAIFTKKAKLKNGSYSFGTITTKGPIGLGLNAFDQSNNVHNTYAVYELKLNVNGEHTFSSRVDSFSYGETHQMFIDRVYPLLKNMDKGFQRLYIADGNSLPFYKTDKQNGVLNLPVGTHHVTITTKDYYGNTSTAKLTLKVSEDQQQKKHQIFTNRNSNPGIVSPDQWNWFSDWVTIPYSQYEHTTIGLADGEEFTEHTNGIAVNLKGQKSIYVNTPETGPLQLYRINPKSTSFISSADQNHFAIFPRQTFYDTVSVGMSVNSFTQNTLTVDLIPNAYPVKEEYAFYTARDSTLSNTAKLSLYHYDQEDKEWELIPTSFTNSHIIGKTETLGHFSLKKDQKAPELRNPRLRQRPDGKWIIYINILDNLSGIDYSKSKIFVNDDQGIAEFEPENNRFVYYHPNFVPTPSMKVKVIAYDKMGNKTEQIFELENKE</sequence>
<protein>
    <recommendedName>
        <fullName evidence="2">M23ase beta-sheet core domain-containing protein</fullName>
    </recommendedName>
</protein>
<keyword evidence="1" id="KW-0732">Signal</keyword>
<dbReference type="InterPro" id="IPR011055">
    <property type="entry name" value="Dup_hybrid_motif"/>
</dbReference>
<evidence type="ECO:0000313" key="4">
    <source>
        <dbReference type="Proteomes" id="UP000218831"/>
    </source>
</evidence>
<proteinExistence type="predicted"/>
<evidence type="ECO:0000256" key="1">
    <source>
        <dbReference type="SAM" id="SignalP"/>
    </source>
</evidence>
<feature type="chain" id="PRO_5013081628" description="M23ase beta-sheet core domain-containing protein" evidence="1">
    <location>
        <begin position="23"/>
        <end position="643"/>
    </location>
</feature>
<dbReference type="GO" id="GO:0004222">
    <property type="term" value="F:metalloendopeptidase activity"/>
    <property type="evidence" value="ECO:0007669"/>
    <property type="project" value="TreeGrafter"/>
</dbReference>
<dbReference type="Pfam" id="PF01551">
    <property type="entry name" value="Peptidase_M23"/>
    <property type="match status" value="1"/>
</dbReference>
<dbReference type="InterPro" id="IPR016047">
    <property type="entry name" value="M23ase_b-sheet_dom"/>
</dbReference>
<evidence type="ECO:0000313" key="3">
    <source>
        <dbReference type="EMBL" id="PAU95849.1"/>
    </source>
</evidence>
<gene>
    <name evidence="3" type="ORF">CK503_01980</name>
</gene>
<feature type="signal peptide" evidence="1">
    <location>
        <begin position="1"/>
        <end position="22"/>
    </location>
</feature>
<dbReference type="PANTHER" id="PTHR21666">
    <property type="entry name" value="PEPTIDASE-RELATED"/>
    <property type="match status" value="1"/>
</dbReference>
<dbReference type="Proteomes" id="UP000218831">
    <property type="component" value="Unassembled WGS sequence"/>
</dbReference>
<dbReference type="PANTHER" id="PTHR21666:SF285">
    <property type="entry name" value="M23 FAMILY METALLOPEPTIDASE"/>
    <property type="match status" value="1"/>
</dbReference>
<comment type="caution">
    <text evidence="3">The sequence shown here is derived from an EMBL/GenBank/DDBJ whole genome shotgun (WGS) entry which is preliminary data.</text>
</comment>
<accession>A0A2A2GG30</accession>
<dbReference type="OrthoDB" id="9810477at2"/>
<dbReference type="CDD" id="cd12797">
    <property type="entry name" value="M23_peptidase"/>
    <property type="match status" value="1"/>
</dbReference>
<dbReference type="SUPFAM" id="SSF51261">
    <property type="entry name" value="Duplicated hybrid motif"/>
    <property type="match status" value="1"/>
</dbReference>
<dbReference type="InterPro" id="IPR050570">
    <property type="entry name" value="Cell_wall_metabolism_enzyme"/>
</dbReference>
<evidence type="ECO:0000259" key="2">
    <source>
        <dbReference type="Pfam" id="PF01551"/>
    </source>
</evidence>
<dbReference type="AlphaFoldDB" id="A0A2A2GG30"/>
<feature type="domain" description="M23ase beta-sheet core" evidence="2">
    <location>
        <begin position="57"/>
        <end position="113"/>
    </location>
</feature>
<dbReference type="Gene3D" id="2.70.70.10">
    <property type="entry name" value="Glucose Permease (Domain IIA)"/>
    <property type="match status" value="1"/>
</dbReference>
<reference evidence="3 4" key="1">
    <citation type="submission" date="2017-08" db="EMBL/GenBank/DDBJ databases">
        <title>Aliifodinibius alkalisoli sp. nov., isolated from saline alkaline soil.</title>
        <authorList>
            <person name="Liu D."/>
            <person name="Zhang G."/>
        </authorList>
    </citation>
    <scope>NUCLEOTIDE SEQUENCE [LARGE SCALE GENOMIC DNA]</scope>
    <source>
        <strain evidence="3 4">WN023</strain>
    </source>
</reference>